<feature type="domain" description="Neurotransmitter-gated ion-channel ligand-binding" evidence="18">
    <location>
        <begin position="52"/>
        <end position="244"/>
    </location>
</feature>
<protein>
    <submittedName>
        <fullName evidence="21">Acetylcholine receptor subunit beta-type acr-2</fullName>
    </submittedName>
</protein>
<dbReference type="SUPFAM" id="SSF90112">
    <property type="entry name" value="Neurotransmitter-gated ion-channel transmembrane pore"/>
    <property type="match status" value="1"/>
</dbReference>
<dbReference type="InterPro" id="IPR036719">
    <property type="entry name" value="Neuro-gated_channel_TM_sf"/>
</dbReference>
<keyword evidence="3" id="KW-0813">Transport</keyword>
<dbReference type="Pfam" id="PF02931">
    <property type="entry name" value="Neur_chan_LBD"/>
    <property type="match status" value="1"/>
</dbReference>
<dbReference type="GeneID" id="108610736"/>
<evidence type="ECO:0000256" key="1">
    <source>
        <dbReference type="ARBA" id="ARBA00003328"/>
    </source>
</evidence>
<evidence type="ECO:0000256" key="6">
    <source>
        <dbReference type="ARBA" id="ARBA00022989"/>
    </source>
</evidence>
<keyword evidence="12" id="KW-0325">Glycoprotein</keyword>
<evidence type="ECO:0000313" key="21">
    <source>
        <dbReference type="RefSeq" id="XP_017858495.1"/>
    </source>
</evidence>
<dbReference type="Pfam" id="PF02932">
    <property type="entry name" value="Neur_chan_memb"/>
    <property type="match status" value="1"/>
</dbReference>
<accession>A0ABM1NU59</accession>
<dbReference type="CDD" id="cd18989">
    <property type="entry name" value="LGIC_ECD_cation"/>
    <property type="match status" value="1"/>
</dbReference>
<evidence type="ECO:0000256" key="16">
    <source>
        <dbReference type="SAM" id="Phobius"/>
    </source>
</evidence>
<feature type="transmembrane region" description="Helical" evidence="16">
    <location>
        <begin position="277"/>
        <end position="295"/>
    </location>
</feature>
<dbReference type="InterPro" id="IPR036734">
    <property type="entry name" value="Neur_chan_lig-bd_sf"/>
</dbReference>
<evidence type="ECO:0000256" key="5">
    <source>
        <dbReference type="ARBA" id="ARBA00022692"/>
    </source>
</evidence>
<evidence type="ECO:0000256" key="11">
    <source>
        <dbReference type="ARBA" id="ARBA00023170"/>
    </source>
</evidence>
<evidence type="ECO:0000256" key="10">
    <source>
        <dbReference type="ARBA" id="ARBA00023157"/>
    </source>
</evidence>
<gene>
    <name evidence="21" type="primary">LOC108610736</name>
</gene>
<reference evidence="21" key="3">
    <citation type="submission" date="2025-08" db="UniProtKB">
        <authorList>
            <consortium name="RefSeq"/>
        </authorList>
    </citation>
    <scope>IDENTIFICATION</scope>
    <source>
        <tissue evidence="21">Whole organism</tissue>
    </source>
</reference>
<dbReference type="Gene3D" id="1.20.58.390">
    <property type="entry name" value="Neurotransmitter-gated ion-channel transmembrane domain"/>
    <property type="match status" value="1"/>
</dbReference>
<keyword evidence="10" id="KW-1015">Disulfide bond</keyword>
<dbReference type="PANTHER" id="PTHR18945">
    <property type="entry name" value="NEUROTRANSMITTER GATED ION CHANNEL"/>
    <property type="match status" value="1"/>
</dbReference>
<evidence type="ECO:0000256" key="4">
    <source>
        <dbReference type="ARBA" id="ARBA00022475"/>
    </source>
</evidence>
<feature type="signal peptide" evidence="17">
    <location>
        <begin position="1"/>
        <end position="32"/>
    </location>
</feature>
<dbReference type="InterPro" id="IPR006202">
    <property type="entry name" value="Neur_chan_lig-bd"/>
</dbReference>
<evidence type="ECO:0000256" key="2">
    <source>
        <dbReference type="ARBA" id="ARBA00009237"/>
    </source>
</evidence>
<keyword evidence="20" id="KW-1185">Reference proteome</keyword>
<dbReference type="CDD" id="cd19051">
    <property type="entry name" value="LGIC_TM_cation"/>
    <property type="match status" value="1"/>
</dbReference>
<dbReference type="Proteomes" id="UP000694904">
    <property type="component" value="Chromosome 3"/>
</dbReference>
<sequence length="440" mass="49312">MSTKIKTLISGRGLLSLLVLVCLLVSVPSASSTPGHLDDPDTKSTNVSTLDRLQMNLFVNYDTNVQPTIQGKATNVSLGLSVNYLDIDELNGKITLHCWLTVRWMDEQRSWNIKQYDNITKLHIPDNKVWKPQIMIFNAAADEGNYPVSTQVILSNDGSFLWVPPAVYTAYCALNMINWPYDQQICKLKIGTWSVSNLNAAYNKVIDYDDLVQSSEWEIVSGRTEFVHKDYYSYVEFIFTTQRRSSMYKAIIFTPASCIVLLTLAAFWLPPKMGEKIMLNGILILMIASFLMYFAQLLPVLGGNTPLIVLFYSASLLVLSISTIIEVVVLYLATAQHKRRVPDIVKRLLNGKLGSCLMLSHFTNDAELPATQSNGLPKEMAENLYNSVEDMTSPLDINPTDTPSARALQFDWVLLATAVDRICFVAFSLVFMVLSIVYVA</sequence>
<evidence type="ECO:0000256" key="12">
    <source>
        <dbReference type="ARBA" id="ARBA00023180"/>
    </source>
</evidence>
<name>A0ABM1NU59_DROAR</name>
<evidence type="ECO:0000256" key="8">
    <source>
        <dbReference type="ARBA" id="ARBA00023065"/>
    </source>
</evidence>
<organism evidence="20 21">
    <name type="scientific">Drosophila arizonae</name>
    <name type="common">Fruit fly</name>
    <dbReference type="NCBI Taxonomy" id="7263"/>
    <lineage>
        <taxon>Eukaryota</taxon>
        <taxon>Metazoa</taxon>
        <taxon>Ecdysozoa</taxon>
        <taxon>Arthropoda</taxon>
        <taxon>Hexapoda</taxon>
        <taxon>Insecta</taxon>
        <taxon>Pterygota</taxon>
        <taxon>Neoptera</taxon>
        <taxon>Endopterygota</taxon>
        <taxon>Diptera</taxon>
        <taxon>Brachycera</taxon>
        <taxon>Muscomorpha</taxon>
        <taxon>Ephydroidea</taxon>
        <taxon>Drosophilidae</taxon>
        <taxon>Drosophila</taxon>
    </lineage>
</organism>
<evidence type="ECO:0000256" key="7">
    <source>
        <dbReference type="ARBA" id="ARBA00023018"/>
    </source>
</evidence>
<keyword evidence="13" id="KW-1071">Ligand-gated ion channel</keyword>
<keyword evidence="5 16" id="KW-0812">Transmembrane</keyword>
<keyword evidence="8" id="KW-0406">Ion transport</keyword>
<reference evidence="20" key="1">
    <citation type="journal article" date="1997" name="Nucleic Acids Res.">
        <title>tRNAscan-SE: a program for improved detection of transfer RNA genes in genomic sequence.</title>
        <authorList>
            <person name="Lowe T.M."/>
            <person name="Eddy S.R."/>
        </authorList>
    </citation>
    <scope>NUCLEOTIDE SEQUENCE [LARGE SCALE GENOMIC DNA]</scope>
</reference>
<feature type="transmembrane region" description="Helical" evidence="16">
    <location>
        <begin position="412"/>
        <end position="439"/>
    </location>
</feature>
<reference evidence="20" key="2">
    <citation type="journal article" date="2016" name="G3 (Bethesda)">
        <title>Genome Evolution in Three Species of Cactophilic Drosophila.</title>
        <authorList>
            <person name="Sanchez-Flores A."/>
            <person name="Penazola F."/>
            <person name="Carpinteyro-Ponce J."/>
            <person name="Nazario-Yepiz N."/>
            <person name="Abreu-Goodger C."/>
            <person name="Machado C.A."/>
            <person name="Markow T.A."/>
        </authorList>
    </citation>
    <scope>NUCLEOTIDE SEQUENCE [LARGE SCALE GENOMIC DNA]</scope>
</reference>
<feature type="chain" id="PRO_5045198256" evidence="17">
    <location>
        <begin position="33"/>
        <end position="440"/>
    </location>
</feature>
<feature type="transmembrane region" description="Helical" evidence="16">
    <location>
        <begin position="250"/>
        <end position="270"/>
    </location>
</feature>
<evidence type="ECO:0000256" key="3">
    <source>
        <dbReference type="ARBA" id="ARBA00022448"/>
    </source>
</evidence>
<dbReference type="Gene3D" id="2.70.170.10">
    <property type="entry name" value="Neurotransmitter-gated ion-channel ligand-binding domain"/>
    <property type="match status" value="1"/>
</dbReference>
<feature type="transmembrane region" description="Helical" evidence="16">
    <location>
        <begin position="307"/>
        <end position="333"/>
    </location>
</feature>
<comment type="subcellular location">
    <subcellularLocation>
        <location evidence="15">Synaptic cell membrane</location>
        <topology evidence="15">Multi-pass membrane protein</topology>
    </subcellularLocation>
</comment>
<dbReference type="InterPro" id="IPR038050">
    <property type="entry name" value="Neuro_actylchol_rec"/>
</dbReference>
<keyword evidence="14" id="KW-0407">Ion channel</keyword>
<keyword evidence="4" id="KW-1003">Cell membrane</keyword>
<proteinExistence type="inferred from homology"/>
<dbReference type="PRINTS" id="PR00254">
    <property type="entry name" value="NICOTINICR"/>
</dbReference>
<evidence type="ECO:0000313" key="20">
    <source>
        <dbReference type="Proteomes" id="UP000694904"/>
    </source>
</evidence>
<dbReference type="InterPro" id="IPR006029">
    <property type="entry name" value="Neurotrans-gated_channel_TM"/>
</dbReference>
<evidence type="ECO:0000256" key="14">
    <source>
        <dbReference type="ARBA" id="ARBA00023303"/>
    </source>
</evidence>
<dbReference type="RefSeq" id="XP_017858495.1">
    <property type="nucleotide sequence ID" value="XM_018003006.1"/>
</dbReference>
<comment type="function">
    <text evidence="1">After binding acetylcholine, the AChR responds by an extensive change in conformation that affects all subunits and leads to opening of an ion-conducting channel across the plasma membrane.</text>
</comment>
<evidence type="ECO:0000256" key="13">
    <source>
        <dbReference type="ARBA" id="ARBA00023286"/>
    </source>
</evidence>
<keyword evidence="17" id="KW-0732">Signal</keyword>
<evidence type="ECO:0000259" key="19">
    <source>
        <dbReference type="Pfam" id="PF02932"/>
    </source>
</evidence>
<dbReference type="SUPFAM" id="SSF63712">
    <property type="entry name" value="Nicotinic receptor ligand binding domain-like"/>
    <property type="match status" value="1"/>
</dbReference>
<keyword evidence="6 16" id="KW-1133">Transmembrane helix</keyword>
<dbReference type="InterPro" id="IPR006201">
    <property type="entry name" value="Neur_channel"/>
</dbReference>
<evidence type="ECO:0000256" key="15">
    <source>
        <dbReference type="ARBA" id="ARBA00034099"/>
    </source>
</evidence>
<keyword evidence="9 16" id="KW-0472">Membrane</keyword>
<keyword evidence="11 21" id="KW-0675">Receptor</keyword>
<comment type="similarity">
    <text evidence="2">Belongs to the ligand-gated ion channel (TC 1.A.9) family. Acetylcholine receptor (TC 1.A.9.1) subfamily.</text>
</comment>
<keyword evidence="7" id="KW-0770">Synapse</keyword>
<dbReference type="InterPro" id="IPR002394">
    <property type="entry name" value="Nicotinic_acetylcholine_rcpt"/>
</dbReference>
<feature type="domain" description="Neurotransmitter-gated ion-channel transmembrane" evidence="19">
    <location>
        <begin position="253"/>
        <end position="377"/>
    </location>
</feature>
<evidence type="ECO:0000256" key="9">
    <source>
        <dbReference type="ARBA" id="ARBA00023136"/>
    </source>
</evidence>
<evidence type="ECO:0000259" key="18">
    <source>
        <dbReference type="Pfam" id="PF02931"/>
    </source>
</evidence>
<evidence type="ECO:0000256" key="17">
    <source>
        <dbReference type="SAM" id="SignalP"/>
    </source>
</evidence>